<feature type="domain" description="C2H2-type" evidence="7">
    <location>
        <begin position="119"/>
        <end position="146"/>
    </location>
</feature>
<comment type="caution">
    <text evidence="8">The sequence shown here is derived from an EMBL/GenBank/DDBJ whole genome shotgun (WGS) entry which is preliminary data.</text>
</comment>
<organism evidence="8 9">
    <name type="scientific">Paralvinella palmiformis</name>
    <dbReference type="NCBI Taxonomy" id="53620"/>
    <lineage>
        <taxon>Eukaryota</taxon>
        <taxon>Metazoa</taxon>
        <taxon>Spiralia</taxon>
        <taxon>Lophotrochozoa</taxon>
        <taxon>Annelida</taxon>
        <taxon>Polychaeta</taxon>
        <taxon>Sedentaria</taxon>
        <taxon>Canalipalpata</taxon>
        <taxon>Terebellida</taxon>
        <taxon>Terebelliformia</taxon>
        <taxon>Alvinellidae</taxon>
        <taxon>Paralvinella</taxon>
    </lineage>
</organism>
<feature type="domain" description="C2H2-type" evidence="7">
    <location>
        <begin position="281"/>
        <end position="309"/>
    </location>
</feature>
<sequence>MCDKCPYMTNRSDLMKQHLLKHTPEDIVEYQCASCDFVAMTEKGLTIHSKVHKRMTFSCALCPASDASYDEKMLAVHLRDEHSLINQLFCRHCGALADDRQTLTGHMIEEHNQPEAVYYVCYVCGVASDTKEAAKTHMDKHTDEDIQACLESKGIKKPDCSDIYSCDSCIYKTDNPLAMRRHKMIHKKRANVTFSCDKCQESFTELTPFNAHLMNRHDVRIFTYQCKMCGKMEQCSGSLKKHVAGHLKVKEIFGCDQCNYEAGRRWNLLRHKETTHKSQLYACDHCDYSTRSIPRIADHFKHVHLVEPPLIIQEELAKDSDKGASLADITSQKRRQYLRQEQHKKRELRPQKKTMCEICGKLVITSLSEQHKNAHLGHKPFRCHYEGCQHETLTGSALAEHIRRRHLNINRTNPAKMYTTNGASQSDGAGLPSPA</sequence>
<evidence type="ECO:0000256" key="2">
    <source>
        <dbReference type="ARBA" id="ARBA00022737"/>
    </source>
</evidence>
<dbReference type="SUPFAM" id="SSF57667">
    <property type="entry name" value="beta-beta-alpha zinc fingers"/>
    <property type="match status" value="2"/>
</dbReference>
<keyword evidence="4" id="KW-0862">Zinc</keyword>
<protein>
    <recommendedName>
        <fullName evidence="7">C2H2-type domain-containing protein</fullName>
    </recommendedName>
</protein>
<dbReference type="Gene3D" id="3.30.160.60">
    <property type="entry name" value="Classic Zinc Finger"/>
    <property type="match status" value="6"/>
</dbReference>
<accession>A0AAD9IU57</accession>
<gene>
    <name evidence="8" type="ORF">LSH36_1259g00009</name>
</gene>
<dbReference type="Proteomes" id="UP001208570">
    <property type="component" value="Unassembled WGS sequence"/>
</dbReference>
<keyword evidence="9" id="KW-1185">Reference proteome</keyword>
<evidence type="ECO:0000259" key="7">
    <source>
        <dbReference type="PROSITE" id="PS50157"/>
    </source>
</evidence>
<feature type="region of interest" description="Disordered" evidence="6">
    <location>
        <begin position="410"/>
        <end position="435"/>
    </location>
</feature>
<feature type="compositionally biased region" description="Polar residues" evidence="6">
    <location>
        <begin position="410"/>
        <end position="427"/>
    </location>
</feature>
<evidence type="ECO:0000256" key="5">
    <source>
        <dbReference type="PROSITE-ProRule" id="PRU00042"/>
    </source>
</evidence>
<evidence type="ECO:0000256" key="6">
    <source>
        <dbReference type="SAM" id="MobiDB-lite"/>
    </source>
</evidence>
<keyword evidence="1" id="KW-0479">Metal-binding</keyword>
<dbReference type="AlphaFoldDB" id="A0AAD9IU57"/>
<dbReference type="GO" id="GO:0008270">
    <property type="term" value="F:zinc ion binding"/>
    <property type="evidence" value="ECO:0007669"/>
    <property type="project" value="UniProtKB-KW"/>
</dbReference>
<reference evidence="8" key="1">
    <citation type="journal article" date="2023" name="Mol. Biol. Evol.">
        <title>Third-Generation Sequencing Reveals the Adaptive Role of the Epigenome in Three Deep-Sea Polychaetes.</title>
        <authorList>
            <person name="Perez M."/>
            <person name="Aroh O."/>
            <person name="Sun Y."/>
            <person name="Lan Y."/>
            <person name="Juniper S.K."/>
            <person name="Young C.R."/>
            <person name="Angers B."/>
            <person name="Qian P.Y."/>
        </authorList>
    </citation>
    <scope>NUCLEOTIDE SEQUENCE</scope>
    <source>
        <strain evidence="8">P08H-3</strain>
    </source>
</reference>
<keyword evidence="2" id="KW-0677">Repeat</keyword>
<dbReference type="PANTHER" id="PTHR24379">
    <property type="entry name" value="KRAB AND ZINC FINGER DOMAIN-CONTAINING"/>
    <property type="match status" value="1"/>
</dbReference>
<evidence type="ECO:0000256" key="3">
    <source>
        <dbReference type="ARBA" id="ARBA00022771"/>
    </source>
</evidence>
<dbReference type="EMBL" id="JAODUP010001259">
    <property type="protein sequence ID" value="KAK2140749.1"/>
    <property type="molecule type" value="Genomic_DNA"/>
</dbReference>
<dbReference type="PROSITE" id="PS50157">
    <property type="entry name" value="ZINC_FINGER_C2H2_2"/>
    <property type="match status" value="4"/>
</dbReference>
<dbReference type="SMART" id="SM00355">
    <property type="entry name" value="ZnF_C2H2"/>
    <property type="match status" value="11"/>
</dbReference>
<dbReference type="InterPro" id="IPR036236">
    <property type="entry name" value="Znf_C2H2_sf"/>
</dbReference>
<feature type="domain" description="C2H2-type" evidence="7">
    <location>
        <begin position="224"/>
        <end position="251"/>
    </location>
</feature>
<feature type="domain" description="C2H2-type" evidence="7">
    <location>
        <begin position="194"/>
        <end position="217"/>
    </location>
</feature>
<evidence type="ECO:0000256" key="1">
    <source>
        <dbReference type="ARBA" id="ARBA00022723"/>
    </source>
</evidence>
<dbReference type="PROSITE" id="PS00028">
    <property type="entry name" value="ZINC_FINGER_C2H2_1"/>
    <property type="match status" value="1"/>
</dbReference>
<dbReference type="PANTHER" id="PTHR24379:SF121">
    <property type="entry name" value="C2H2-TYPE DOMAIN-CONTAINING PROTEIN"/>
    <property type="match status" value="1"/>
</dbReference>
<proteinExistence type="predicted"/>
<keyword evidence="3 5" id="KW-0863">Zinc-finger</keyword>
<name>A0AAD9IU57_9ANNE</name>
<evidence type="ECO:0000313" key="9">
    <source>
        <dbReference type="Proteomes" id="UP001208570"/>
    </source>
</evidence>
<evidence type="ECO:0000313" key="8">
    <source>
        <dbReference type="EMBL" id="KAK2140749.1"/>
    </source>
</evidence>
<evidence type="ECO:0000256" key="4">
    <source>
        <dbReference type="ARBA" id="ARBA00022833"/>
    </source>
</evidence>
<dbReference type="InterPro" id="IPR013087">
    <property type="entry name" value="Znf_C2H2_type"/>
</dbReference>